<evidence type="ECO:0000313" key="2">
    <source>
        <dbReference type="EMBL" id="GKT34725.1"/>
    </source>
</evidence>
<accession>A0ABQ5KQG1</accession>
<feature type="signal peptide" evidence="1">
    <location>
        <begin position="1"/>
        <end position="19"/>
    </location>
</feature>
<protein>
    <submittedName>
        <fullName evidence="2">Uncharacterized protein</fullName>
    </submittedName>
</protein>
<name>A0ABQ5KQG1_9EUKA</name>
<sequence>MFISHFCLIFFLIFRISVSLEIDEVVSDGISVSDFLSSLSDLATPIDTYNELFESLNVSVSSNYDEVNQQIVSEIVDIYEEKFGVLFESLREFHQEMCYLLSSIVDEGKSSTLPQDITDLLTSSISSFSNDDLLEDYDSNIKYYASDGAIEVSEHYISSFSTNSELSDEIFDDLVARMMVSSSELDEEHTFGNSWDGFQTRMAELGGVADSPLSYIRLVSNAGTEYSYPARFYTDPSIQTPDISTRLSRDPRLDQYFTRSITFGLQRGIVLILDLSMDEATRRIMNSPLQKYILADYATLVISTLQTFSNDDYISIL</sequence>
<proteinExistence type="predicted"/>
<keyword evidence="3" id="KW-1185">Reference proteome</keyword>
<feature type="chain" id="PRO_5045119501" evidence="1">
    <location>
        <begin position="20"/>
        <end position="317"/>
    </location>
</feature>
<reference evidence="2" key="1">
    <citation type="submission" date="2022-03" db="EMBL/GenBank/DDBJ databases">
        <title>Draft genome sequence of Aduncisulcus paluster, a free-living microaerophilic Fornicata.</title>
        <authorList>
            <person name="Yuyama I."/>
            <person name="Kume K."/>
            <person name="Tamura T."/>
            <person name="Inagaki Y."/>
            <person name="Hashimoto T."/>
        </authorList>
    </citation>
    <scope>NUCLEOTIDE SEQUENCE</scope>
    <source>
        <strain evidence="2">NY0171</strain>
    </source>
</reference>
<keyword evidence="1" id="KW-0732">Signal</keyword>
<comment type="caution">
    <text evidence="2">The sequence shown here is derived from an EMBL/GenBank/DDBJ whole genome shotgun (WGS) entry which is preliminary data.</text>
</comment>
<dbReference type="EMBL" id="BQXS01010857">
    <property type="protein sequence ID" value="GKT34725.1"/>
    <property type="molecule type" value="Genomic_DNA"/>
</dbReference>
<evidence type="ECO:0000256" key="1">
    <source>
        <dbReference type="SAM" id="SignalP"/>
    </source>
</evidence>
<organism evidence="2 3">
    <name type="scientific">Aduncisulcus paluster</name>
    <dbReference type="NCBI Taxonomy" id="2918883"/>
    <lineage>
        <taxon>Eukaryota</taxon>
        <taxon>Metamonada</taxon>
        <taxon>Carpediemonas-like organisms</taxon>
        <taxon>Aduncisulcus</taxon>
    </lineage>
</organism>
<dbReference type="Proteomes" id="UP001057375">
    <property type="component" value="Unassembled WGS sequence"/>
</dbReference>
<feature type="non-terminal residue" evidence="2">
    <location>
        <position position="317"/>
    </location>
</feature>
<evidence type="ECO:0000313" key="3">
    <source>
        <dbReference type="Proteomes" id="UP001057375"/>
    </source>
</evidence>
<gene>
    <name evidence="2" type="ORF">ADUPG1_008024</name>
</gene>